<evidence type="ECO:0000313" key="2">
    <source>
        <dbReference type="Proteomes" id="UP001145742"/>
    </source>
</evidence>
<proteinExistence type="predicted"/>
<keyword evidence="2" id="KW-1185">Reference proteome</keyword>
<protein>
    <submittedName>
        <fullName evidence="1">Uncharacterized protein</fullName>
    </submittedName>
</protein>
<dbReference type="Proteomes" id="UP001145742">
    <property type="component" value="Unassembled WGS sequence"/>
</dbReference>
<reference evidence="1" key="1">
    <citation type="submission" date="2019-10" db="EMBL/GenBank/DDBJ databases">
        <authorList>
            <person name="Soares A.E.R."/>
            <person name="Aleixo A."/>
            <person name="Schneider P."/>
            <person name="Miyaki C.Y."/>
            <person name="Schneider M.P."/>
            <person name="Mello C."/>
            <person name="Vasconcelos A.T.R."/>
        </authorList>
    </citation>
    <scope>NUCLEOTIDE SEQUENCE</scope>
    <source>
        <tissue evidence="1">Muscle</tissue>
    </source>
</reference>
<dbReference type="EMBL" id="WHWB01033415">
    <property type="protein sequence ID" value="KAJ7420026.1"/>
    <property type="molecule type" value="Genomic_DNA"/>
</dbReference>
<comment type="caution">
    <text evidence="1">The sequence shown here is derived from an EMBL/GenBank/DDBJ whole genome shotgun (WGS) entry which is preliminary data.</text>
</comment>
<gene>
    <name evidence="1" type="ORF">WISP_50369</name>
</gene>
<name>A0ABQ9DIB5_9PASS</name>
<sequence length="154" mass="17526">MILLLYSALVRPHLKSCVQFWAPRNKKDIEVLECVQRSARELGKGLEHKSGEQQLRELGVFGLEKMNLRGHLITPYNHLTGGCSQVGQYKVSSNGENKENGTYRTVIFPHTSKMLVDFANITAVLTQMPRQIEPSSSLSTRKDLMFELRIHLFV</sequence>
<accession>A0ABQ9DIB5</accession>
<organism evidence="1 2">
    <name type="scientific">Willisornis vidua</name>
    <name type="common">Xingu scale-backed antbird</name>
    <dbReference type="NCBI Taxonomy" id="1566151"/>
    <lineage>
        <taxon>Eukaryota</taxon>
        <taxon>Metazoa</taxon>
        <taxon>Chordata</taxon>
        <taxon>Craniata</taxon>
        <taxon>Vertebrata</taxon>
        <taxon>Euteleostomi</taxon>
        <taxon>Archelosauria</taxon>
        <taxon>Archosauria</taxon>
        <taxon>Dinosauria</taxon>
        <taxon>Saurischia</taxon>
        <taxon>Theropoda</taxon>
        <taxon>Coelurosauria</taxon>
        <taxon>Aves</taxon>
        <taxon>Neognathae</taxon>
        <taxon>Neoaves</taxon>
        <taxon>Telluraves</taxon>
        <taxon>Australaves</taxon>
        <taxon>Passeriformes</taxon>
        <taxon>Thamnophilidae</taxon>
        <taxon>Willisornis</taxon>
    </lineage>
</organism>
<evidence type="ECO:0000313" key="1">
    <source>
        <dbReference type="EMBL" id="KAJ7420026.1"/>
    </source>
</evidence>